<comment type="caution">
    <text evidence="1">The sequence shown here is derived from an EMBL/GenBank/DDBJ whole genome shotgun (WGS) entry which is preliminary data.</text>
</comment>
<proteinExistence type="predicted"/>
<dbReference type="RefSeq" id="WP_181473660.1">
    <property type="nucleotide sequence ID" value="NZ_JACEFG010000004.1"/>
</dbReference>
<reference evidence="1 2" key="1">
    <citation type="journal article" date="2004" name="Extremophiles">
        <title>Halobacillus locisalis sp. nov., a halophilic bacterium isolated from a marine solar saltern of the Yellow Sea in Korea.</title>
        <authorList>
            <person name="Yoon J.H."/>
            <person name="Kang K.H."/>
            <person name="Oh T.K."/>
            <person name="Park Y.H."/>
        </authorList>
    </citation>
    <scope>NUCLEOTIDE SEQUENCE [LARGE SCALE GENOMIC DNA]</scope>
    <source>
        <strain evidence="1 2">KCTC 3788</strain>
    </source>
</reference>
<dbReference type="InterPro" id="IPR036388">
    <property type="entry name" value="WH-like_DNA-bd_sf"/>
</dbReference>
<organism evidence="1 2">
    <name type="scientific">Halobacillus locisalis</name>
    <dbReference type="NCBI Taxonomy" id="220753"/>
    <lineage>
        <taxon>Bacteria</taxon>
        <taxon>Bacillati</taxon>
        <taxon>Bacillota</taxon>
        <taxon>Bacilli</taxon>
        <taxon>Bacillales</taxon>
        <taxon>Bacillaceae</taxon>
        <taxon>Halobacillus</taxon>
    </lineage>
</organism>
<evidence type="ECO:0000313" key="1">
    <source>
        <dbReference type="EMBL" id="MBA2176599.1"/>
    </source>
</evidence>
<dbReference type="SUPFAM" id="SSF46785">
    <property type="entry name" value="Winged helix' DNA-binding domain"/>
    <property type="match status" value="1"/>
</dbReference>
<dbReference type="AlphaFoldDB" id="A0A838CXN7"/>
<evidence type="ECO:0000313" key="2">
    <source>
        <dbReference type="Proteomes" id="UP000571017"/>
    </source>
</evidence>
<name>A0A838CXN7_9BACI</name>
<accession>A0A838CXN7</accession>
<gene>
    <name evidence="1" type="ORF">H0266_17055</name>
</gene>
<dbReference type="InterPro" id="IPR036390">
    <property type="entry name" value="WH_DNA-bd_sf"/>
</dbReference>
<sequence>MIDNLEIAKALFDEKLNRLIESVDEKPKTVKEMAEEFNEKPSRLYYPIQKLMKLGLLKVDHEEMIGNLTEKYYTSAHLEDMSMEGDFARENKEFLLTQIMASLQRGIETIRQDLEADPVPDHSSAMFDETKVSLTHEEWNDLNKEIADLIKKRSRSSEGASTYTYSLLTYQTEKK</sequence>
<dbReference type="EMBL" id="JACEFG010000004">
    <property type="protein sequence ID" value="MBA2176599.1"/>
    <property type="molecule type" value="Genomic_DNA"/>
</dbReference>
<dbReference type="Gene3D" id="6.10.140.2180">
    <property type="match status" value="1"/>
</dbReference>
<dbReference type="Proteomes" id="UP000571017">
    <property type="component" value="Unassembled WGS sequence"/>
</dbReference>
<protein>
    <submittedName>
        <fullName evidence="1">ArsR family transcriptional regulator</fullName>
    </submittedName>
</protein>
<keyword evidence="2" id="KW-1185">Reference proteome</keyword>
<dbReference type="Gene3D" id="1.10.10.10">
    <property type="entry name" value="Winged helix-like DNA-binding domain superfamily/Winged helix DNA-binding domain"/>
    <property type="match status" value="1"/>
</dbReference>